<comment type="similarity">
    <text evidence="4">Belongs to the ATP-dependent AMP-binding enzyme family.</text>
</comment>
<name>A0A1I2JIC3_9BACT</name>
<evidence type="ECO:0000256" key="14">
    <source>
        <dbReference type="ARBA" id="ARBA00042773"/>
    </source>
</evidence>
<evidence type="ECO:0000313" key="18">
    <source>
        <dbReference type="Proteomes" id="UP000199513"/>
    </source>
</evidence>
<comment type="pathway">
    <text evidence="3">Lipid metabolism; fatty acid beta-oxidation.</text>
</comment>
<evidence type="ECO:0000256" key="12">
    <source>
        <dbReference type="ARBA" id="ARBA00026121"/>
    </source>
</evidence>
<dbReference type="FunFam" id="3.40.50.12780:FF:000003">
    <property type="entry name" value="Long-chain-fatty-acid--CoA ligase FadD"/>
    <property type="match status" value="1"/>
</dbReference>
<dbReference type="RefSeq" id="WP_091549244.1">
    <property type="nucleotide sequence ID" value="NZ_FONY01000053.1"/>
</dbReference>
<keyword evidence="5" id="KW-0436">Ligase</keyword>
<evidence type="ECO:0000256" key="7">
    <source>
        <dbReference type="ARBA" id="ARBA00022832"/>
    </source>
</evidence>
<proteinExistence type="inferred from homology"/>
<dbReference type="EMBL" id="FONY01000053">
    <property type="protein sequence ID" value="SFF54615.1"/>
    <property type="molecule type" value="Genomic_DNA"/>
</dbReference>
<evidence type="ECO:0000259" key="15">
    <source>
        <dbReference type="Pfam" id="PF00501"/>
    </source>
</evidence>
<keyword evidence="11" id="KW-0472">Membrane</keyword>
<feature type="domain" description="AMP-dependent synthetase/ligase" evidence="15">
    <location>
        <begin position="31"/>
        <end position="421"/>
    </location>
</feature>
<dbReference type="InterPro" id="IPR042099">
    <property type="entry name" value="ANL_N_sf"/>
</dbReference>
<keyword evidence="9" id="KW-0460">Magnesium</keyword>
<dbReference type="OrthoDB" id="9778383at2"/>
<keyword evidence="8" id="KW-0067">ATP-binding</keyword>
<dbReference type="InterPro" id="IPR045851">
    <property type="entry name" value="AMP-bd_C_sf"/>
</dbReference>
<accession>A0A1I2JIC3</accession>
<evidence type="ECO:0000256" key="4">
    <source>
        <dbReference type="ARBA" id="ARBA00006432"/>
    </source>
</evidence>
<keyword evidence="6" id="KW-0547">Nucleotide-binding</keyword>
<dbReference type="FunFam" id="3.30.300.30:FF:000006">
    <property type="entry name" value="Long-chain-fatty-acid--CoA ligase FadD"/>
    <property type="match status" value="1"/>
</dbReference>
<dbReference type="CDD" id="cd05936">
    <property type="entry name" value="FC-FACS_FadD_like"/>
    <property type="match status" value="1"/>
</dbReference>
<evidence type="ECO:0000256" key="1">
    <source>
        <dbReference type="ARBA" id="ARBA00001946"/>
    </source>
</evidence>
<dbReference type="GO" id="GO:0004467">
    <property type="term" value="F:long-chain fatty acid-CoA ligase activity"/>
    <property type="evidence" value="ECO:0007669"/>
    <property type="project" value="UniProtKB-EC"/>
</dbReference>
<dbReference type="GO" id="GO:0016020">
    <property type="term" value="C:membrane"/>
    <property type="evidence" value="ECO:0007669"/>
    <property type="project" value="UniProtKB-SubCell"/>
</dbReference>
<dbReference type="Proteomes" id="UP000199513">
    <property type="component" value="Unassembled WGS sequence"/>
</dbReference>
<sequence length="558" mass="62211">MAQQFPWFESYPAGTPTEINPDSYKNIIEILEEAIQKYPNNTAFVHMGVKVTFKEIDEMSKSFAAYLQNRTGLKQGDRVAIQMPNVIQYVVALFGILGAGMVVVNTNPLYTAREMEHQFKDSGAKAIIILANFAHLLQEVLRKTKIETVFITEIGDMMPTPKRILVNSVVKYVKKMVPAYSLPKAISFRTALSEGKSLTYSRPEISSKDMAFLQYTGGTTGVSKGAILTQRNIVANILQMKAWMSTILEEGKEMIVTPLPLYHIFSLSVNCFSFFANGNSNLLITNPRDMKAFIGDLKKYPFTVMTGVNTLFNGLLNQPEFAKLNFSKLKLVVGGAMAIQTVVSEKWKKVTGIPLVEGYGLTESSPVLCCNPLNGTERIGTIGVPVPSTEIKIVTDEGVEASFGERGEIWAAGPQIMAGYWERPDETDKVIAEWNGKRWLKTGDIGIAMEGGFFKIVDRKKDMILVSGFNVYPNEIEDVVATHPKVLEVAAVGVPDEKSTEAVKIFVVKKDESLTEEELREFCKEQFTGYKQPKHIEFRKELPKTNVGKILRRALREA</sequence>
<dbReference type="InterPro" id="IPR050237">
    <property type="entry name" value="ATP-dep_AMP-bd_enzyme"/>
</dbReference>
<evidence type="ECO:0000256" key="13">
    <source>
        <dbReference type="ARBA" id="ARBA00039545"/>
    </source>
</evidence>
<dbReference type="Gene3D" id="3.30.300.30">
    <property type="match status" value="1"/>
</dbReference>
<dbReference type="EC" id="6.2.1.3" evidence="12"/>
<dbReference type="PANTHER" id="PTHR43767">
    <property type="entry name" value="LONG-CHAIN-FATTY-ACID--COA LIGASE"/>
    <property type="match status" value="1"/>
</dbReference>
<dbReference type="InterPro" id="IPR020845">
    <property type="entry name" value="AMP-binding_CS"/>
</dbReference>
<organism evidence="17 18">
    <name type="scientific">Thermoflexibacter ruber</name>
    <dbReference type="NCBI Taxonomy" id="1003"/>
    <lineage>
        <taxon>Bacteria</taxon>
        <taxon>Pseudomonadati</taxon>
        <taxon>Bacteroidota</taxon>
        <taxon>Cytophagia</taxon>
        <taxon>Cytophagales</taxon>
        <taxon>Thermoflexibacteraceae</taxon>
        <taxon>Thermoflexibacter</taxon>
    </lineage>
</organism>
<evidence type="ECO:0000256" key="6">
    <source>
        <dbReference type="ARBA" id="ARBA00022741"/>
    </source>
</evidence>
<dbReference type="Pfam" id="PF13193">
    <property type="entry name" value="AMP-binding_C"/>
    <property type="match status" value="1"/>
</dbReference>
<evidence type="ECO:0000256" key="3">
    <source>
        <dbReference type="ARBA" id="ARBA00005005"/>
    </source>
</evidence>
<dbReference type="InterPro" id="IPR025110">
    <property type="entry name" value="AMP-bd_C"/>
</dbReference>
<dbReference type="Gene3D" id="3.40.50.12780">
    <property type="entry name" value="N-terminal domain of ligase-like"/>
    <property type="match status" value="1"/>
</dbReference>
<keyword evidence="7" id="KW-0276">Fatty acid metabolism</keyword>
<dbReference type="Pfam" id="PF00501">
    <property type="entry name" value="AMP-binding"/>
    <property type="match status" value="1"/>
</dbReference>
<evidence type="ECO:0000256" key="11">
    <source>
        <dbReference type="ARBA" id="ARBA00023136"/>
    </source>
</evidence>
<dbReference type="InterPro" id="IPR000873">
    <property type="entry name" value="AMP-dep_synth/lig_dom"/>
</dbReference>
<dbReference type="PANTHER" id="PTHR43767:SF8">
    <property type="entry name" value="LONG-CHAIN-FATTY-ACID--COA LIGASE"/>
    <property type="match status" value="1"/>
</dbReference>
<comment type="subcellular location">
    <subcellularLocation>
        <location evidence="2">Membrane</location>
        <topology evidence="2">Peripheral membrane protein</topology>
    </subcellularLocation>
</comment>
<comment type="cofactor">
    <cofactor evidence="1">
        <name>Mg(2+)</name>
        <dbReference type="ChEBI" id="CHEBI:18420"/>
    </cofactor>
</comment>
<dbReference type="SUPFAM" id="SSF56801">
    <property type="entry name" value="Acetyl-CoA synthetase-like"/>
    <property type="match status" value="1"/>
</dbReference>
<evidence type="ECO:0000259" key="16">
    <source>
        <dbReference type="Pfam" id="PF13193"/>
    </source>
</evidence>
<keyword evidence="18" id="KW-1185">Reference proteome</keyword>
<gene>
    <name evidence="17" type="ORF">SAMN04488541_105311</name>
</gene>
<evidence type="ECO:0000256" key="8">
    <source>
        <dbReference type="ARBA" id="ARBA00022840"/>
    </source>
</evidence>
<evidence type="ECO:0000313" key="17">
    <source>
        <dbReference type="EMBL" id="SFF54615.1"/>
    </source>
</evidence>
<evidence type="ECO:0000256" key="10">
    <source>
        <dbReference type="ARBA" id="ARBA00023098"/>
    </source>
</evidence>
<protein>
    <recommendedName>
        <fullName evidence="13">Long-chain-fatty-acid--CoA ligase</fullName>
        <ecNumber evidence="12">6.2.1.3</ecNumber>
    </recommendedName>
    <alternativeName>
        <fullName evidence="14">Long-chain acyl-CoA synthetase</fullName>
    </alternativeName>
</protein>
<evidence type="ECO:0000256" key="9">
    <source>
        <dbReference type="ARBA" id="ARBA00022842"/>
    </source>
</evidence>
<dbReference type="PROSITE" id="PS00455">
    <property type="entry name" value="AMP_BINDING"/>
    <property type="match status" value="1"/>
</dbReference>
<dbReference type="STRING" id="1003.SAMN04488541_105311"/>
<dbReference type="AlphaFoldDB" id="A0A1I2JIC3"/>
<keyword evidence="10" id="KW-0443">Lipid metabolism</keyword>
<feature type="domain" description="AMP-binding enzyme C-terminal" evidence="16">
    <location>
        <begin position="475"/>
        <end position="549"/>
    </location>
</feature>
<evidence type="ECO:0000256" key="5">
    <source>
        <dbReference type="ARBA" id="ARBA00022598"/>
    </source>
</evidence>
<dbReference type="GO" id="GO:0005524">
    <property type="term" value="F:ATP binding"/>
    <property type="evidence" value="ECO:0007669"/>
    <property type="project" value="UniProtKB-KW"/>
</dbReference>
<evidence type="ECO:0000256" key="2">
    <source>
        <dbReference type="ARBA" id="ARBA00004170"/>
    </source>
</evidence>
<reference evidence="17 18" key="1">
    <citation type="submission" date="2016-10" db="EMBL/GenBank/DDBJ databases">
        <authorList>
            <person name="de Groot N.N."/>
        </authorList>
    </citation>
    <scope>NUCLEOTIDE SEQUENCE [LARGE SCALE GENOMIC DNA]</scope>
    <source>
        <strain>GEY</strain>
        <strain evidence="18">DSM 9560</strain>
    </source>
</reference>